<dbReference type="RefSeq" id="WP_261626896.1">
    <property type="nucleotide sequence ID" value="NZ_CAMAPC010000018.1"/>
</dbReference>
<accession>A0A9W4W2D9</accession>
<dbReference type="GO" id="GO:0016706">
    <property type="term" value="F:2-oxoglutarate-dependent dioxygenase activity"/>
    <property type="evidence" value="ECO:0007669"/>
    <property type="project" value="UniProtKB-ARBA"/>
</dbReference>
<dbReference type="GO" id="GO:0005506">
    <property type="term" value="F:iron ion binding"/>
    <property type="evidence" value="ECO:0007669"/>
    <property type="project" value="UniProtKB-ARBA"/>
</dbReference>
<dbReference type="Gene3D" id="2.60.120.620">
    <property type="entry name" value="q2cbj1_9rhob like domain"/>
    <property type="match status" value="1"/>
</dbReference>
<dbReference type="PANTHER" id="PTHR20883">
    <property type="entry name" value="PHYTANOYL-COA DIOXYGENASE DOMAIN CONTAINING 1"/>
    <property type="match status" value="1"/>
</dbReference>
<dbReference type="AlphaFoldDB" id="A0A9W4W2D9"/>
<dbReference type="Pfam" id="PF05721">
    <property type="entry name" value="PhyH"/>
    <property type="match status" value="1"/>
</dbReference>
<organism evidence="2 3">
    <name type="scientific">Pseudoalteromonas holothuriae</name>
    <dbReference type="NCBI Taxonomy" id="2963714"/>
    <lineage>
        <taxon>Bacteria</taxon>
        <taxon>Pseudomonadati</taxon>
        <taxon>Pseudomonadota</taxon>
        <taxon>Gammaproteobacteria</taxon>
        <taxon>Alteromonadales</taxon>
        <taxon>Pseudoalteromonadaceae</taxon>
        <taxon>Pseudoalteromonas</taxon>
    </lineage>
</organism>
<keyword evidence="3" id="KW-1185">Reference proteome</keyword>
<dbReference type="Proteomes" id="UP001152467">
    <property type="component" value="Unassembled WGS sequence"/>
</dbReference>
<gene>
    <name evidence="2" type="ORF">PSECIP111854_03432</name>
</gene>
<evidence type="ECO:0000313" key="2">
    <source>
        <dbReference type="EMBL" id="CAH9064378.1"/>
    </source>
</evidence>
<comment type="caution">
    <text evidence="2">The sequence shown here is derived from an EMBL/GenBank/DDBJ whole genome shotgun (WGS) entry which is preliminary data.</text>
</comment>
<evidence type="ECO:0000256" key="1">
    <source>
        <dbReference type="ARBA" id="ARBA00001954"/>
    </source>
</evidence>
<protein>
    <recommendedName>
        <fullName evidence="4">Phytanoyl-CoA dioxygenase</fullName>
    </recommendedName>
</protein>
<name>A0A9W4W2D9_9GAMM</name>
<evidence type="ECO:0008006" key="4">
    <source>
        <dbReference type="Google" id="ProtNLM"/>
    </source>
</evidence>
<dbReference type="InterPro" id="IPR008775">
    <property type="entry name" value="Phytyl_CoA_dOase-like"/>
</dbReference>
<sequence>MTQTQQWYVDFHNQGYGVIKQALSASLLNQLQQLSLQVMENTTALADNEQQLERIAVGQYQGTRFVSRVNDLFLFAPQFIDLLVQPNIIQIAEHIIGEPVLPIYESLLVKHPWDNAFDWHRDVNTNTTDTILTVGVYLDDAYAEQGALKVLAGSHLNTKTVCNYKRDLTSGHIKAHHVDVKAAEVVFHHARTIHGSNKQKSDSQRRTIYFEFRGLSHIHNNPNFPKRWVQQRQALVDTVKNAAQERRYDQAIPSHFYDCKIIIDAAEYCFEPDCVADK</sequence>
<reference evidence="2" key="1">
    <citation type="submission" date="2022-07" db="EMBL/GenBank/DDBJ databases">
        <authorList>
            <person name="Criscuolo A."/>
        </authorList>
    </citation>
    <scope>NUCLEOTIDE SEQUENCE</scope>
    <source>
        <strain evidence="2">CIP111854</strain>
    </source>
</reference>
<dbReference type="EMBL" id="CAMAPC010000018">
    <property type="protein sequence ID" value="CAH9064378.1"/>
    <property type="molecule type" value="Genomic_DNA"/>
</dbReference>
<proteinExistence type="predicted"/>
<dbReference type="PANTHER" id="PTHR20883:SF48">
    <property type="entry name" value="ECTOINE DIOXYGENASE"/>
    <property type="match status" value="1"/>
</dbReference>
<evidence type="ECO:0000313" key="3">
    <source>
        <dbReference type="Proteomes" id="UP001152467"/>
    </source>
</evidence>
<comment type="cofactor">
    <cofactor evidence="1">
        <name>Fe(2+)</name>
        <dbReference type="ChEBI" id="CHEBI:29033"/>
    </cofactor>
</comment>
<dbReference type="SUPFAM" id="SSF51197">
    <property type="entry name" value="Clavaminate synthase-like"/>
    <property type="match status" value="1"/>
</dbReference>